<evidence type="ECO:0000313" key="7">
    <source>
        <dbReference type="Proteomes" id="UP000591131"/>
    </source>
</evidence>
<dbReference type="Pfam" id="PF05577">
    <property type="entry name" value="Peptidase_S28"/>
    <property type="match status" value="1"/>
</dbReference>
<dbReference type="PANTHER" id="PTHR11010">
    <property type="entry name" value="PROTEASE S28 PRO-X CARBOXYPEPTIDASE-RELATED"/>
    <property type="match status" value="1"/>
</dbReference>
<dbReference type="PANTHER" id="PTHR11010:SF117">
    <property type="entry name" value="SERINE PROTEASE 16"/>
    <property type="match status" value="1"/>
</dbReference>
<evidence type="ECO:0000256" key="2">
    <source>
        <dbReference type="ARBA" id="ARBA00022670"/>
    </source>
</evidence>
<evidence type="ECO:0000256" key="4">
    <source>
        <dbReference type="ARBA" id="ARBA00022801"/>
    </source>
</evidence>
<dbReference type="Proteomes" id="UP000591131">
    <property type="component" value="Unassembled WGS sequence"/>
</dbReference>
<proteinExistence type="inferred from homology"/>
<reference evidence="6 7" key="1">
    <citation type="submission" date="2020-04" db="EMBL/GenBank/DDBJ databases">
        <title>Perkinsus chesapeaki whole genome sequence.</title>
        <authorList>
            <person name="Bogema D.R."/>
        </authorList>
    </citation>
    <scope>NUCLEOTIDE SEQUENCE [LARGE SCALE GENOMIC DNA]</scope>
    <source>
        <strain evidence="6">ATCC PRA-425</strain>
    </source>
</reference>
<dbReference type="EMBL" id="JAAPAO010000013">
    <property type="protein sequence ID" value="KAF4677485.1"/>
    <property type="molecule type" value="Genomic_DNA"/>
</dbReference>
<keyword evidence="3" id="KW-0732">Signal</keyword>
<dbReference type="AlphaFoldDB" id="A0A7J6N0V6"/>
<accession>A0A7J6N0V6</accession>
<comment type="similarity">
    <text evidence="1">Belongs to the peptidase S28 family.</text>
</comment>
<dbReference type="GO" id="GO:0070008">
    <property type="term" value="F:serine-type exopeptidase activity"/>
    <property type="evidence" value="ECO:0007669"/>
    <property type="project" value="InterPro"/>
</dbReference>
<sequence>MPKASKEEPIGPTGPIVHTVSFICKVVLLYTGGESPLLPDNLVTESNIADDMISLAKEIGAIAMALEHRYYGQEKPTSNLSAEVLKKTFTSDQAVADVARFRDFVACHYGLGNAQFVTFGGSYPGVVAAWARAEYPDKFVGAVSSSAPIEARLDFPEYNEALGLAFANELVGGSIACASAIKQAHAKVHEMLMKPKGRKELERAFNICGTDMLVDMNNVKTWASEGLLSFSSQSNDPRCEGKLCNIEKMCSYFTDPDVPESLVERLAAVNQRSREECEDVDFSKTVQILKNESDADWIKMWTFQTCNEFGFYQTCNSSRNCLWTPGVDDLEWNLLPCEIAWGFTEKEVAANIERTNKKHGGLSLNNATRILSINGGIDPWHRLALVTSSGPDLPTIWVPSASHHYWTHQGSGMVEESLERARKGMRRIVKQWLDDDNSGLEKSDTLVI</sequence>
<evidence type="ECO:0000256" key="3">
    <source>
        <dbReference type="ARBA" id="ARBA00022729"/>
    </source>
</evidence>
<dbReference type="GO" id="GO:0006508">
    <property type="term" value="P:proteolysis"/>
    <property type="evidence" value="ECO:0007669"/>
    <property type="project" value="UniProtKB-KW"/>
</dbReference>
<dbReference type="InterPro" id="IPR029058">
    <property type="entry name" value="AB_hydrolase_fold"/>
</dbReference>
<dbReference type="InterPro" id="IPR042269">
    <property type="entry name" value="Ser_carbopepase_S28_SKS"/>
</dbReference>
<name>A0A7J6N0V6_PERCH</name>
<dbReference type="OrthoDB" id="406761at2759"/>
<protein>
    <submittedName>
        <fullName evidence="6">Thymus-specific serine protease</fullName>
    </submittedName>
</protein>
<gene>
    <name evidence="6" type="primary">PRSS16_6</name>
    <name evidence="6" type="ORF">FOL47_001300</name>
</gene>
<dbReference type="Gene3D" id="1.20.120.980">
    <property type="entry name" value="Serine carboxypeptidase S28, SKS domain"/>
    <property type="match status" value="1"/>
</dbReference>
<keyword evidence="2 6" id="KW-0645">Protease</keyword>
<dbReference type="SUPFAM" id="SSF53474">
    <property type="entry name" value="alpha/beta-Hydrolases"/>
    <property type="match status" value="1"/>
</dbReference>
<evidence type="ECO:0000313" key="6">
    <source>
        <dbReference type="EMBL" id="KAF4677485.1"/>
    </source>
</evidence>
<dbReference type="Gene3D" id="3.40.50.1820">
    <property type="entry name" value="alpha/beta hydrolase"/>
    <property type="match status" value="1"/>
</dbReference>
<evidence type="ECO:0000256" key="5">
    <source>
        <dbReference type="ARBA" id="ARBA00023180"/>
    </source>
</evidence>
<dbReference type="GO" id="GO:0008239">
    <property type="term" value="F:dipeptidyl-peptidase activity"/>
    <property type="evidence" value="ECO:0007669"/>
    <property type="project" value="TreeGrafter"/>
</dbReference>
<keyword evidence="7" id="KW-1185">Reference proteome</keyword>
<organism evidence="6 7">
    <name type="scientific">Perkinsus chesapeaki</name>
    <name type="common">Clam parasite</name>
    <name type="synonym">Perkinsus andrewsi</name>
    <dbReference type="NCBI Taxonomy" id="330153"/>
    <lineage>
        <taxon>Eukaryota</taxon>
        <taxon>Sar</taxon>
        <taxon>Alveolata</taxon>
        <taxon>Perkinsozoa</taxon>
        <taxon>Perkinsea</taxon>
        <taxon>Perkinsida</taxon>
        <taxon>Perkinsidae</taxon>
        <taxon>Perkinsus</taxon>
    </lineage>
</organism>
<comment type="caution">
    <text evidence="6">The sequence shown here is derived from an EMBL/GenBank/DDBJ whole genome shotgun (WGS) entry which is preliminary data.</text>
</comment>
<keyword evidence="4" id="KW-0378">Hydrolase</keyword>
<keyword evidence="5" id="KW-0325">Glycoprotein</keyword>
<dbReference type="InterPro" id="IPR008758">
    <property type="entry name" value="Peptidase_S28"/>
</dbReference>
<evidence type="ECO:0000256" key="1">
    <source>
        <dbReference type="ARBA" id="ARBA00011079"/>
    </source>
</evidence>